<dbReference type="PANTHER" id="PTHR23028">
    <property type="entry name" value="ACETYLTRANSFERASE"/>
    <property type="match status" value="1"/>
</dbReference>
<dbReference type="PANTHER" id="PTHR23028:SF134">
    <property type="entry name" value="PUTATIVE (AFU_ORTHOLOGUE AFUA_4G08520)-RELATED"/>
    <property type="match status" value="1"/>
</dbReference>
<dbReference type="EMBL" id="QFYP01000001">
    <property type="protein sequence ID" value="RAK60765.1"/>
    <property type="molecule type" value="Genomic_DNA"/>
</dbReference>
<feature type="transmembrane region" description="Helical" evidence="1">
    <location>
        <begin position="300"/>
        <end position="321"/>
    </location>
</feature>
<organism evidence="3 4">
    <name type="scientific">Phenylobacterium hankyongense</name>
    <dbReference type="NCBI Taxonomy" id="1813876"/>
    <lineage>
        <taxon>Bacteria</taxon>
        <taxon>Pseudomonadati</taxon>
        <taxon>Pseudomonadota</taxon>
        <taxon>Alphaproteobacteria</taxon>
        <taxon>Caulobacterales</taxon>
        <taxon>Caulobacteraceae</taxon>
        <taxon>Phenylobacterium</taxon>
    </lineage>
</organism>
<proteinExistence type="predicted"/>
<feature type="transmembrane region" description="Helical" evidence="1">
    <location>
        <begin position="12"/>
        <end position="31"/>
    </location>
</feature>
<dbReference type="Proteomes" id="UP000249842">
    <property type="component" value="Unassembled WGS sequence"/>
</dbReference>
<feature type="transmembrane region" description="Helical" evidence="1">
    <location>
        <begin position="139"/>
        <end position="157"/>
    </location>
</feature>
<feature type="transmembrane region" description="Helical" evidence="1">
    <location>
        <begin position="37"/>
        <end position="58"/>
    </location>
</feature>
<dbReference type="InterPro" id="IPR002656">
    <property type="entry name" value="Acyl_transf_3_dom"/>
</dbReference>
<dbReference type="GO" id="GO:0016747">
    <property type="term" value="F:acyltransferase activity, transferring groups other than amino-acyl groups"/>
    <property type="evidence" value="ECO:0007669"/>
    <property type="project" value="InterPro"/>
</dbReference>
<dbReference type="RefSeq" id="WP_111458057.1">
    <property type="nucleotide sequence ID" value="NZ_QFYP01000001.1"/>
</dbReference>
<name>A0A328B2M3_9CAUL</name>
<reference evidence="4" key="1">
    <citation type="submission" date="2018-05" db="EMBL/GenBank/DDBJ databases">
        <authorList>
            <person name="Li X."/>
        </authorList>
    </citation>
    <scope>NUCLEOTIDE SEQUENCE [LARGE SCALE GENOMIC DNA]</scope>
    <source>
        <strain evidence="4">HKS-05</strain>
    </source>
</reference>
<dbReference type="Pfam" id="PF01757">
    <property type="entry name" value="Acyl_transf_3"/>
    <property type="match status" value="1"/>
</dbReference>
<keyword evidence="4" id="KW-1185">Reference proteome</keyword>
<evidence type="ECO:0000259" key="2">
    <source>
        <dbReference type="Pfam" id="PF01757"/>
    </source>
</evidence>
<gene>
    <name evidence="3" type="ORF">DJ021_13585</name>
</gene>
<protein>
    <recommendedName>
        <fullName evidence="2">Acyltransferase 3 domain-containing protein</fullName>
    </recommendedName>
</protein>
<keyword evidence="1" id="KW-0812">Transmembrane</keyword>
<dbReference type="AlphaFoldDB" id="A0A328B2M3"/>
<evidence type="ECO:0000313" key="3">
    <source>
        <dbReference type="EMBL" id="RAK60765.1"/>
    </source>
</evidence>
<keyword evidence="1" id="KW-1133">Transmembrane helix</keyword>
<feature type="transmembrane region" description="Helical" evidence="1">
    <location>
        <begin position="197"/>
        <end position="214"/>
    </location>
</feature>
<sequence length="349" mass="37652">MHVTKRYETLDGLRGVAALAVLWLHITEVLHVEPRPVSAHLGVDFFFCLSGFVIAHAYEDRLKTVLSFGGFMRERAIRLMPLAALGAVLGGLVVLARVVIYHDAPALGVLGATALNMALLPTSALSVTNNFTFPTDPPLWSLSFEVAINVAFGLLVLRLTTPRLAAVVIGAVALTIWTAARNGGLDVGWAWPHLADGFARVLFPFAMGVLLRRLPVWRNHLALALPVVLAALLLAPNLGAMGQAAVVILAVPVIVYVGAGAAPSRADGVARWLGLMSYPIYVIHHPLLRVIQRGAEMVHIRNPAVLVAAGFIVPLIAAYLLNRFYDVPVRAWLATWTPCRRAAIRRPAT</sequence>
<accession>A0A328B2M3</accession>
<comment type="caution">
    <text evidence="3">The sequence shown here is derived from an EMBL/GenBank/DDBJ whole genome shotgun (WGS) entry which is preliminary data.</text>
</comment>
<keyword evidence="1" id="KW-0472">Membrane</keyword>
<feature type="transmembrane region" description="Helical" evidence="1">
    <location>
        <begin position="269"/>
        <end position="288"/>
    </location>
</feature>
<evidence type="ECO:0000313" key="4">
    <source>
        <dbReference type="Proteomes" id="UP000249842"/>
    </source>
</evidence>
<feature type="transmembrane region" description="Helical" evidence="1">
    <location>
        <begin position="164"/>
        <end position="185"/>
    </location>
</feature>
<feature type="transmembrane region" description="Helical" evidence="1">
    <location>
        <begin position="221"/>
        <end position="238"/>
    </location>
</feature>
<feature type="transmembrane region" description="Helical" evidence="1">
    <location>
        <begin position="79"/>
        <end position="100"/>
    </location>
</feature>
<dbReference type="OrthoDB" id="9796461at2"/>
<feature type="domain" description="Acyltransferase 3" evidence="2">
    <location>
        <begin position="9"/>
        <end position="322"/>
    </location>
</feature>
<evidence type="ECO:0000256" key="1">
    <source>
        <dbReference type="SAM" id="Phobius"/>
    </source>
</evidence>
<dbReference type="InterPro" id="IPR050879">
    <property type="entry name" value="Acyltransferase_3"/>
</dbReference>
<feature type="transmembrane region" description="Helical" evidence="1">
    <location>
        <begin position="244"/>
        <end position="262"/>
    </location>
</feature>